<accession>N1WM47</accession>
<gene>
    <name evidence="1" type="ORF">pgond44_14088</name>
</gene>
<evidence type="ECO:0000313" key="2">
    <source>
        <dbReference type="Proteomes" id="UP000012317"/>
    </source>
</evidence>
<proteinExistence type="predicted"/>
<organism evidence="1 2">
    <name type="scientific">Psychroflexus gondwanensis ACAM 44</name>
    <dbReference type="NCBI Taxonomy" id="1189619"/>
    <lineage>
        <taxon>Bacteria</taxon>
        <taxon>Pseudomonadati</taxon>
        <taxon>Bacteroidota</taxon>
        <taxon>Flavobacteriia</taxon>
        <taxon>Flavobacteriales</taxon>
        <taxon>Flavobacteriaceae</taxon>
        <taxon>Psychroflexus</taxon>
    </lineage>
</organism>
<dbReference type="eggNOG" id="COG3677">
    <property type="taxonomic scope" value="Bacteria"/>
</dbReference>
<reference evidence="1 2" key="1">
    <citation type="journal article" date="2014" name="Genome Biol. Evol.">
        <title>Extensive gene acquisition in the extremely psychrophilic bacterial species Psychroflexus torquis and the link to sea-ice ecosystem specialism.</title>
        <authorList>
            <person name="Feng S."/>
            <person name="Powell S.M."/>
            <person name="Wilson R."/>
            <person name="Bowman J.P."/>
        </authorList>
    </citation>
    <scope>NUCLEOTIDE SEQUENCE [LARGE SCALE GENOMIC DNA]</scope>
    <source>
        <strain evidence="1 2">ACAM 44</strain>
    </source>
</reference>
<dbReference type="Proteomes" id="UP000012317">
    <property type="component" value="Unassembled WGS sequence"/>
</dbReference>
<dbReference type="EMBL" id="APLF01000021">
    <property type="protein sequence ID" value="EMY80040.1"/>
    <property type="molecule type" value="Genomic_DNA"/>
</dbReference>
<name>N1WM47_9FLAO</name>
<evidence type="ECO:0000313" key="1">
    <source>
        <dbReference type="EMBL" id="EMY80040.1"/>
    </source>
</evidence>
<dbReference type="AlphaFoldDB" id="N1WM47"/>
<comment type="caution">
    <text evidence="1">The sequence shown here is derived from an EMBL/GenBank/DDBJ whole genome shotgun (WGS) entry which is preliminary data.</text>
</comment>
<keyword evidence="2" id="KW-1185">Reference proteome</keyword>
<protein>
    <submittedName>
        <fullName evidence="1">Serine type site-specific integrase/recombinase</fullName>
    </submittedName>
</protein>
<feature type="non-terminal residue" evidence="1">
    <location>
        <position position="119"/>
    </location>
</feature>
<sequence>MLNSIPTKKSNNKKVIKKFLEMAEKPGEYYKRLDLRQKRKLQSIVFPEGLQFSTKNKECRTSKMNLLFELTNSISLLYSSKKEETQVQFALESHLVAGTRLPVPVGRAGWTPFDFVALR</sequence>